<evidence type="ECO:0000313" key="4">
    <source>
        <dbReference type="Proteomes" id="UP000752012"/>
    </source>
</evidence>
<accession>A0A969TVN7</accession>
<dbReference type="NCBIfam" id="NF010222">
    <property type="entry name" value="PRK13678.2-5"/>
    <property type="match status" value="1"/>
</dbReference>
<gene>
    <name evidence="3" type="ORF">HCN83_02965</name>
</gene>
<dbReference type="PANTHER" id="PTHR40066:SF1">
    <property type="entry name" value="UPF0473 PROTEIN CBO2561_CLC_2432"/>
    <property type="match status" value="1"/>
</dbReference>
<dbReference type="HAMAP" id="MF_01448">
    <property type="entry name" value="UPF0473"/>
    <property type="match status" value="1"/>
</dbReference>
<keyword evidence="4" id="KW-1185">Reference proteome</keyword>
<evidence type="ECO:0000313" key="3">
    <source>
        <dbReference type="EMBL" id="NJP36549.1"/>
    </source>
</evidence>
<evidence type="ECO:0000256" key="2">
    <source>
        <dbReference type="HAMAP-Rule" id="MF_01448"/>
    </source>
</evidence>
<dbReference type="RefSeq" id="WP_168004840.1">
    <property type="nucleotide sequence ID" value="NZ_JAATHJ010000003.1"/>
</dbReference>
<dbReference type="Proteomes" id="UP000752012">
    <property type="component" value="Unassembled WGS sequence"/>
</dbReference>
<dbReference type="EMBL" id="JAATHJ010000003">
    <property type="protein sequence ID" value="NJP36549.1"/>
    <property type="molecule type" value="Genomic_DNA"/>
</dbReference>
<dbReference type="InterPro" id="IPR009711">
    <property type="entry name" value="UPF0473"/>
</dbReference>
<name>A0A969TVN7_9BACI</name>
<sequence length="105" mass="12087">MADSDLKIRKPAEDDNRIIIPDQETGDEHLFEKVLEFDNPQTGHSYVLIAPEGTGESDEDEVEVHAFRYEDTGGEDLSLFPIETEEEWDMVQEVFNTIQDLDEEQ</sequence>
<dbReference type="AlphaFoldDB" id="A0A969TVN7"/>
<evidence type="ECO:0000256" key="1">
    <source>
        <dbReference type="ARBA" id="ARBA00008439"/>
    </source>
</evidence>
<dbReference type="Pfam" id="PF06949">
    <property type="entry name" value="DUF1292"/>
    <property type="match status" value="1"/>
</dbReference>
<reference evidence="3 4" key="1">
    <citation type="submission" date="2020-03" db="EMBL/GenBank/DDBJ databases">
        <title>Assessment of the enzymatic potential of alkaline-tolerant lipase obtained from Bacillus luteus H11 (technogenic soil) for the bioremediation of saline soils contaminated with petroleum substances.</title>
        <authorList>
            <person name="Kalwasinska A."/>
        </authorList>
    </citation>
    <scope>NUCLEOTIDE SEQUENCE [LARGE SCALE GENOMIC DNA]</scope>
    <source>
        <strain evidence="3 4">H11</strain>
    </source>
</reference>
<organism evidence="3 4">
    <name type="scientific">Alkalicoccus luteus</name>
    <dbReference type="NCBI Taxonomy" id="1237094"/>
    <lineage>
        <taxon>Bacteria</taxon>
        <taxon>Bacillati</taxon>
        <taxon>Bacillota</taxon>
        <taxon>Bacilli</taxon>
        <taxon>Bacillales</taxon>
        <taxon>Bacillaceae</taxon>
        <taxon>Alkalicoccus</taxon>
    </lineage>
</organism>
<proteinExistence type="inferred from homology"/>
<comment type="similarity">
    <text evidence="1 2">Belongs to the UPF0473 family.</text>
</comment>
<dbReference type="PANTHER" id="PTHR40066">
    <property type="entry name" value="UPF0473 PROTEIN CBO2561/CLC_2432"/>
    <property type="match status" value="1"/>
</dbReference>
<comment type="caution">
    <text evidence="3">The sequence shown here is derived from an EMBL/GenBank/DDBJ whole genome shotgun (WGS) entry which is preliminary data.</text>
</comment>
<protein>
    <recommendedName>
        <fullName evidence="2">UPF0473 protein HCN83_02965</fullName>
    </recommendedName>
</protein>